<organism evidence="2 3">
    <name type="scientific">Amphibalanus amphitrite</name>
    <name type="common">Striped barnacle</name>
    <name type="synonym">Balanus amphitrite</name>
    <dbReference type="NCBI Taxonomy" id="1232801"/>
    <lineage>
        <taxon>Eukaryota</taxon>
        <taxon>Metazoa</taxon>
        <taxon>Ecdysozoa</taxon>
        <taxon>Arthropoda</taxon>
        <taxon>Crustacea</taxon>
        <taxon>Multicrustacea</taxon>
        <taxon>Cirripedia</taxon>
        <taxon>Thoracica</taxon>
        <taxon>Thoracicalcarea</taxon>
        <taxon>Balanomorpha</taxon>
        <taxon>Balanoidea</taxon>
        <taxon>Balanidae</taxon>
        <taxon>Amphibalaninae</taxon>
        <taxon>Amphibalanus</taxon>
    </lineage>
</organism>
<evidence type="ECO:0000313" key="3">
    <source>
        <dbReference type="Proteomes" id="UP000440578"/>
    </source>
</evidence>
<dbReference type="EMBL" id="VIIS01000474">
    <property type="protein sequence ID" value="KAF0308682.1"/>
    <property type="molecule type" value="Genomic_DNA"/>
</dbReference>
<sequence>MACYTLLRPVLQSRQPSLTRWSKPLTLEATRQHVLELERALGMLLDMKNNVIQTLFDGMPPPPRLTVQQYKTLFRGLYPLDAPVAEVCGRAVCGCARPPAADGSPGTPQTPAAGGTPTEAQLAELASLLHDAYDATDSPAAAATPGAAAEPTAAVPPQEADMAAAAPLQEAESAAAAPPQEAATSAAAPSGPGGDSGPSGDSGPGPDMPILVEAEEDGAEKGPAAGDSEAAGGESEMAGGDSGAGTSAGDAASLPDVEENLSLELPSLELSSGWVDCATASESRPSAWQELERAALSLSAPAELDQFTRIQRSCWDLDSSVTSDPAPPESHLSPFSPEMALPAFCSTPNEADAAADGAGATPPPGAGTAKRAGSSAAAAGRRAADRCRRALALGGH</sequence>
<proteinExistence type="predicted"/>
<gene>
    <name evidence="2" type="ORF">FJT64_020133</name>
</gene>
<dbReference type="AlphaFoldDB" id="A0A6A4X329"/>
<feature type="compositionally biased region" description="Low complexity" evidence="1">
    <location>
        <begin position="351"/>
        <end position="381"/>
    </location>
</feature>
<feature type="compositionally biased region" description="Gly residues" evidence="1">
    <location>
        <begin position="191"/>
        <end position="203"/>
    </location>
</feature>
<evidence type="ECO:0000313" key="2">
    <source>
        <dbReference type="EMBL" id="KAF0308682.1"/>
    </source>
</evidence>
<evidence type="ECO:0000256" key="1">
    <source>
        <dbReference type="SAM" id="MobiDB-lite"/>
    </source>
</evidence>
<protein>
    <submittedName>
        <fullName evidence="2">Uncharacterized protein</fullName>
    </submittedName>
</protein>
<reference evidence="2 3" key="1">
    <citation type="submission" date="2019-07" db="EMBL/GenBank/DDBJ databases">
        <title>Draft genome assembly of a fouling barnacle, Amphibalanus amphitrite (Darwin, 1854): The first reference genome for Thecostraca.</title>
        <authorList>
            <person name="Kim W."/>
        </authorList>
    </citation>
    <scope>NUCLEOTIDE SEQUENCE [LARGE SCALE GENOMIC DNA]</scope>
    <source>
        <strain evidence="2">SNU_AA5</strain>
        <tissue evidence="2">Soma without cirri and trophi</tissue>
    </source>
</reference>
<feature type="compositionally biased region" description="Low complexity" evidence="1">
    <location>
        <begin position="164"/>
        <end position="190"/>
    </location>
</feature>
<comment type="caution">
    <text evidence="2">The sequence shown here is derived from an EMBL/GenBank/DDBJ whole genome shotgun (WGS) entry which is preliminary data.</text>
</comment>
<name>A0A6A4X329_AMPAM</name>
<feature type="region of interest" description="Disordered" evidence="1">
    <location>
        <begin position="318"/>
        <end position="381"/>
    </location>
</feature>
<feature type="compositionally biased region" description="Low complexity" evidence="1">
    <location>
        <begin position="224"/>
        <end position="253"/>
    </location>
</feature>
<accession>A0A6A4X329</accession>
<dbReference type="Proteomes" id="UP000440578">
    <property type="component" value="Unassembled WGS sequence"/>
</dbReference>
<feature type="region of interest" description="Disordered" evidence="1">
    <location>
        <begin position="164"/>
        <end position="260"/>
    </location>
</feature>
<keyword evidence="3" id="KW-1185">Reference proteome</keyword>